<organism evidence="11 12">
    <name type="scientific">Candidatus Uhrbacteria bacterium RIFCSPHIGHO2_01_FULL_63_20</name>
    <dbReference type="NCBI Taxonomy" id="1802385"/>
    <lineage>
        <taxon>Bacteria</taxon>
        <taxon>Candidatus Uhriibacteriota</taxon>
    </lineage>
</organism>
<dbReference type="SUPFAM" id="SSF56808">
    <property type="entry name" value="Ribosomal protein L1"/>
    <property type="match status" value="1"/>
</dbReference>
<dbReference type="InterPro" id="IPR028364">
    <property type="entry name" value="Ribosomal_uL1/biogenesis"/>
</dbReference>
<dbReference type="PANTHER" id="PTHR36427:SF3">
    <property type="entry name" value="LARGE RIBOSOMAL SUBUNIT PROTEIN UL1M"/>
    <property type="match status" value="1"/>
</dbReference>
<keyword evidence="7 9" id="KW-0687">Ribonucleoprotein</keyword>
<proteinExistence type="inferred from homology"/>
<dbReference type="PIRSF" id="PIRSF002155">
    <property type="entry name" value="Ribosomal_L1"/>
    <property type="match status" value="1"/>
</dbReference>
<reference evidence="11 12" key="1">
    <citation type="journal article" date="2016" name="Nat. Commun.">
        <title>Thousands of microbial genomes shed light on interconnected biogeochemical processes in an aquifer system.</title>
        <authorList>
            <person name="Anantharaman K."/>
            <person name="Brown C.T."/>
            <person name="Hug L.A."/>
            <person name="Sharon I."/>
            <person name="Castelle C.J."/>
            <person name="Probst A.J."/>
            <person name="Thomas B.C."/>
            <person name="Singh A."/>
            <person name="Wilkins M.J."/>
            <person name="Karaoz U."/>
            <person name="Brodie E.L."/>
            <person name="Williams K.H."/>
            <person name="Hubbard S.S."/>
            <person name="Banfield J.F."/>
        </authorList>
    </citation>
    <scope>NUCLEOTIDE SEQUENCE [LARGE SCALE GENOMIC DNA]</scope>
</reference>
<dbReference type="HAMAP" id="MF_01318_B">
    <property type="entry name" value="Ribosomal_uL1_B"/>
    <property type="match status" value="1"/>
</dbReference>
<comment type="function">
    <text evidence="9">Binds directly to 23S rRNA. The L1 stalk is quite mobile in the ribosome, and is involved in E site tRNA release.</text>
</comment>
<dbReference type="InterPro" id="IPR002143">
    <property type="entry name" value="Ribosomal_uL1"/>
</dbReference>
<dbReference type="InterPro" id="IPR016095">
    <property type="entry name" value="Ribosomal_uL1_3-a/b-sand"/>
</dbReference>
<comment type="subunit">
    <text evidence="9">Part of the 50S ribosomal subunit.</text>
</comment>
<sequence length="225" mass="23930">MAGKKTLEAKKMVDPKKTYTVDEAIALVKTLPKREFDESVELHVRLGIDPTKGDQQVRGTIAFPHGVGKSKRVAAFVEAAKEAEAKAAGADLVGGEELIAEIATKQVIDFDVAVATPAMMPKLAKLAKTLGPKGLMPNPKTDTVGPNVGKMVAEQKAGKQTFKNDSAGNVHQIFGRVSFDEAKLKENLTALIELIKKMKPASSKGIYVKSATVATTMGPAIHIQA</sequence>
<comment type="function">
    <text evidence="9">Protein L1 is also a translational repressor protein, it controls the translation of the L11 operon by binding to its mRNA.</text>
</comment>
<evidence type="ECO:0000256" key="5">
    <source>
        <dbReference type="ARBA" id="ARBA00022884"/>
    </source>
</evidence>
<dbReference type="EMBL" id="MGDT01000006">
    <property type="protein sequence ID" value="OGL66720.1"/>
    <property type="molecule type" value="Genomic_DNA"/>
</dbReference>
<dbReference type="AlphaFoldDB" id="A0A1F7TL63"/>
<dbReference type="STRING" id="1802385.A2856_03065"/>
<evidence type="ECO:0000256" key="6">
    <source>
        <dbReference type="ARBA" id="ARBA00022980"/>
    </source>
</evidence>
<dbReference type="GO" id="GO:0000049">
    <property type="term" value="F:tRNA binding"/>
    <property type="evidence" value="ECO:0007669"/>
    <property type="project" value="UniProtKB-KW"/>
</dbReference>
<dbReference type="GO" id="GO:0015934">
    <property type="term" value="C:large ribosomal subunit"/>
    <property type="evidence" value="ECO:0007669"/>
    <property type="project" value="InterPro"/>
</dbReference>
<dbReference type="PANTHER" id="PTHR36427">
    <property type="entry name" value="54S RIBOSOMAL PROTEIN L1, MITOCHONDRIAL"/>
    <property type="match status" value="1"/>
</dbReference>
<dbReference type="Gene3D" id="3.40.50.790">
    <property type="match status" value="1"/>
</dbReference>
<evidence type="ECO:0000313" key="12">
    <source>
        <dbReference type="Proteomes" id="UP000177885"/>
    </source>
</evidence>
<name>A0A1F7TL63_9BACT</name>
<dbReference type="GO" id="GO:0003735">
    <property type="term" value="F:structural constituent of ribosome"/>
    <property type="evidence" value="ECO:0007669"/>
    <property type="project" value="InterPro"/>
</dbReference>
<keyword evidence="6 9" id="KW-0689">Ribosomal protein</keyword>
<gene>
    <name evidence="9" type="primary">rplA</name>
    <name evidence="11" type="ORF">A2856_03065</name>
</gene>
<keyword evidence="4 9" id="KW-0810">Translation regulation</keyword>
<comment type="similarity">
    <text evidence="1 9 10">Belongs to the universal ribosomal protein uL1 family.</text>
</comment>
<dbReference type="GO" id="GO:0006417">
    <property type="term" value="P:regulation of translation"/>
    <property type="evidence" value="ECO:0007669"/>
    <property type="project" value="UniProtKB-KW"/>
</dbReference>
<dbReference type="Pfam" id="PF00687">
    <property type="entry name" value="Ribosomal_L1"/>
    <property type="match status" value="1"/>
</dbReference>
<dbReference type="CDD" id="cd00403">
    <property type="entry name" value="Ribosomal_L1"/>
    <property type="match status" value="1"/>
</dbReference>
<evidence type="ECO:0000256" key="9">
    <source>
        <dbReference type="HAMAP-Rule" id="MF_01318"/>
    </source>
</evidence>
<keyword evidence="3 9" id="KW-0699">rRNA-binding</keyword>
<evidence type="ECO:0000256" key="10">
    <source>
        <dbReference type="RuleBase" id="RU000659"/>
    </source>
</evidence>
<dbReference type="Proteomes" id="UP000177885">
    <property type="component" value="Unassembled WGS sequence"/>
</dbReference>
<evidence type="ECO:0000256" key="4">
    <source>
        <dbReference type="ARBA" id="ARBA00022845"/>
    </source>
</evidence>
<dbReference type="FunFam" id="3.40.50.790:FF:000001">
    <property type="entry name" value="50S ribosomal protein L1"/>
    <property type="match status" value="1"/>
</dbReference>
<keyword evidence="5 9" id="KW-0694">RNA-binding</keyword>
<comment type="caution">
    <text evidence="11">The sequence shown here is derived from an EMBL/GenBank/DDBJ whole genome shotgun (WGS) entry which is preliminary data.</text>
</comment>
<dbReference type="InterPro" id="IPR023673">
    <property type="entry name" value="Ribosomal_uL1_CS"/>
</dbReference>
<dbReference type="InterPro" id="IPR023674">
    <property type="entry name" value="Ribosomal_uL1-like"/>
</dbReference>
<protein>
    <recommendedName>
        <fullName evidence="8 9">Large ribosomal subunit protein uL1</fullName>
    </recommendedName>
</protein>
<dbReference type="InterPro" id="IPR005878">
    <property type="entry name" value="Ribosom_uL1_bac-type"/>
</dbReference>
<keyword evidence="9" id="KW-0820">tRNA-binding</keyword>
<evidence type="ECO:0000256" key="1">
    <source>
        <dbReference type="ARBA" id="ARBA00010531"/>
    </source>
</evidence>
<dbReference type="GO" id="GO:0019843">
    <property type="term" value="F:rRNA binding"/>
    <property type="evidence" value="ECO:0007669"/>
    <property type="project" value="UniProtKB-UniRule"/>
</dbReference>
<dbReference type="NCBIfam" id="TIGR01169">
    <property type="entry name" value="rplA_bact"/>
    <property type="match status" value="1"/>
</dbReference>
<dbReference type="Gene3D" id="3.30.190.20">
    <property type="match status" value="1"/>
</dbReference>
<accession>A0A1F7TL63</accession>
<evidence type="ECO:0000256" key="7">
    <source>
        <dbReference type="ARBA" id="ARBA00023274"/>
    </source>
</evidence>
<evidence type="ECO:0000256" key="8">
    <source>
        <dbReference type="ARBA" id="ARBA00035241"/>
    </source>
</evidence>
<dbReference type="GO" id="GO:0006412">
    <property type="term" value="P:translation"/>
    <property type="evidence" value="ECO:0007669"/>
    <property type="project" value="UniProtKB-UniRule"/>
</dbReference>
<dbReference type="PROSITE" id="PS01199">
    <property type="entry name" value="RIBOSOMAL_L1"/>
    <property type="match status" value="1"/>
</dbReference>
<evidence type="ECO:0000313" key="11">
    <source>
        <dbReference type="EMBL" id="OGL66720.1"/>
    </source>
</evidence>
<evidence type="ECO:0000256" key="2">
    <source>
        <dbReference type="ARBA" id="ARBA00022491"/>
    </source>
</evidence>
<keyword evidence="2 9" id="KW-0678">Repressor</keyword>
<evidence type="ECO:0000256" key="3">
    <source>
        <dbReference type="ARBA" id="ARBA00022730"/>
    </source>
</evidence>